<dbReference type="Proteomes" id="UP001151699">
    <property type="component" value="Chromosome A"/>
</dbReference>
<accession>A0A9Q0NG58</accession>
<dbReference type="EMBL" id="WJQU01000001">
    <property type="protein sequence ID" value="KAJ6649590.1"/>
    <property type="molecule type" value="Genomic_DNA"/>
</dbReference>
<keyword evidence="2" id="KW-1185">Reference proteome</keyword>
<dbReference type="AlphaFoldDB" id="A0A9Q0NG58"/>
<organism evidence="1 2">
    <name type="scientific">Pseudolycoriella hygida</name>
    <dbReference type="NCBI Taxonomy" id="35572"/>
    <lineage>
        <taxon>Eukaryota</taxon>
        <taxon>Metazoa</taxon>
        <taxon>Ecdysozoa</taxon>
        <taxon>Arthropoda</taxon>
        <taxon>Hexapoda</taxon>
        <taxon>Insecta</taxon>
        <taxon>Pterygota</taxon>
        <taxon>Neoptera</taxon>
        <taxon>Endopterygota</taxon>
        <taxon>Diptera</taxon>
        <taxon>Nematocera</taxon>
        <taxon>Sciaroidea</taxon>
        <taxon>Sciaridae</taxon>
        <taxon>Pseudolycoriella</taxon>
    </lineage>
</organism>
<evidence type="ECO:0000313" key="2">
    <source>
        <dbReference type="Proteomes" id="UP001151699"/>
    </source>
</evidence>
<protein>
    <submittedName>
        <fullName evidence="1">Uncharacterized protein</fullName>
    </submittedName>
</protein>
<evidence type="ECO:0000313" key="1">
    <source>
        <dbReference type="EMBL" id="KAJ6649590.1"/>
    </source>
</evidence>
<name>A0A9Q0NG58_9DIPT</name>
<sequence length="88" mass="9978">MDRLKISSVEHVDIEPAEVENNFFDVPWMVCAEDECAKIAAAFEKDMFSEELKQLLLTCGGKEVDQRIIAVLRNASELGFMDVLKEDL</sequence>
<proteinExistence type="predicted"/>
<dbReference type="OrthoDB" id="190089at2759"/>
<gene>
    <name evidence="1" type="ORF">Bhyg_04828</name>
</gene>
<comment type="caution">
    <text evidence="1">The sequence shown here is derived from an EMBL/GenBank/DDBJ whole genome shotgun (WGS) entry which is preliminary data.</text>
</comment>
<reference evidence="1" key="1">
    <citation type="submission" date="2022-07" db="EMBL/GenBank/DDBJ databases">
        <authorList>
            <person name="Trinca V."/>
            <person name="Uliana J.V.C."/>
            <person name="Torres T.T."/>
            <person name="Ward R.J."/>
            <person name="Monesi N."/>
        </authorList>
    </citation>
    <scope>NUCLEOTIDE SEQUENCE</scope>
    <source>
        <strain evidence="1">HSMRA1968</strain>
        <tissue evidence="1">Whole embryos</tissue>
    </source>
</reference>